<feature type="chain" id="PRO_5001635045" description="LNR domain-containing protein" evidence="6">
    <location>
        <begin position="19"/>
        <end position="1056"/>
    </location>
</feature>
<dbReference type="SMART" id="SM00004">
    <property type="entry name" value="NL"/>
    <property type="match status" value="2"/>
</dbReference>
<dbReference type="InterPro" id="IPR021520">
    <property type="entry name" value="Stealth_CR2"/>
</dbReference>
<dbReference type="Pfam" id="PF17102">
    <property type="entry name" value="Stealth_CR3"/>
    <property type="match status" value="1"/>
</dbReference>
<dbReference type="AlphaFoldDB" id="A0A067CYD4"/>
<evidence type="ECO:0000256" key="3">
    <source>
        <dbReference type="ARBA" id="ARBA00022737"/>
    </source>
</evidence>
<keyword evidence="6" id="KW-0732">Signal</keyword>
<evidence type="ECO:0000256" key="4">
    <source>
        <dbReference type="ARBA" id="ARBA00023157"/>
    </source>
</evidence>
<dbReference type="GeneID" id="24140335"/>
<dbReference type="PANTHER" id="PTHR24045:SF0">
    <property type="entry name" value="N-ACETYLGLUCOSAMINE-1-PHOSPHOTRANSFERASE SUBUNITS ALPHA_BETA"/>
    <property type="match status" value="1"/>
</dbReference>
<evidence type="ECO:0000256" key="1">
    <source>
        <dbReference type="ARBA" id="ARBA00007583"/>
    </source>
</evidence>
<keyword evidence="4" id="KW-1015">Disulfide bond</keyword>
<dbReference type="OrthoDB" id="263283at2759"/>
<proteinExistence type="inferred from homology"/>
<dbReference type="OMA" id="CNLVECA"/>
<dbReference type="InterPro" id="IPR031357">
    <property type="entry name" value="Stealth_CR3"/>
</dbReference>
<dbReference type="Pfam" id="PF10294">
    <property type="entry name" value="Methyltransf_16"/>
    <property type="match status" value="1"/>
</dbReference>
<evidence type="ECO:0000313" key="8">
    <source>
        <dbReference type="EMBL" id="KDO35679.1"/>
    </source>
</evidence>
<dbReference type="VEuPathDB" id="FungiDB:SPRG_18839"/>
<protein>
    <recommendedName>
        <fullName evidence="7">LNR domain-containing protein</fullName>
    </recommendedName>
</protein>
<comment type="similarity">
    <text evidence="1">Belongs to the stealth family.</text>
</comment>
<dbReference type="InterPro" id="IPR029063">
    <property type="entry name" value="SAM-dependent_MTases_sf"/>
</dbReference>
<evidence type="ECO:0000259" key="7">
    <source>
        <dbReference type="SMART" id="SM00004"/>
    </source>
</evidence>
<dbReference type="InterPro" id="IPR031358">
    <property type="entry name" value="Stealth_CR1"/>
</dbReference>
<dbReference type="KEGG" id="spar:SPRG_18839"/>
<evidence type="ECO:0000256" key="5">
    <source>
        <dbReference type="ARBA" id="ARBA00023180"/>
    </source>
</evidence>
<dbReference type="PANTHER" id="PTHR24045">
    <property type="match status" value="1"/>
</dbReference>
<gene>
    <name evidence="8" type="ORF">SPRG_18839</name>
</gene>
<dbReference type="PROSITE" id="PS00018">
    <property type="entry name" value="EF_HAND_1"/>
    <property type="match status" value="1"/>
</dbReference>
<keyword evidence="3" id="KW-0677">Repeat</keyword>
<dbReference type="GO" id="GO:0016772">
    <property type="term" value="F:transferase activity, transferring phosphorus-containing groups"/>
    <property type="evidence" value="ECO:0007669"/>
    <property type="project" value="InterPro"/>
</dbReference>
<dbReference type="InterPro" id="IPR000800">
    <property type="entry name" value="Notch_dom"/>
</dbReference>
<sequence>MALALAVAFLLLVPPIFAHDNIGNIDTSGVAYAAYGPIDAVYTWVNGSDATWQQSKSHWLQHWRGRNATKDLASAENRFRDNDELRYSIRSLETYAPWIRRIFLVTDGQVPRWLDLSHPRITVVPHADIFPNASHLPSFASPAIESHLDNIPGLAEYFLYFNDEVFLSAPVLPSDFMSPRGTQNLFFAWDAPECAPGCKHAMLGNGQCHASCNVASCDYDLGDCTCDRSVTPSAMVLSTWSDVCLGDAAYSPDSACAAGCIWNQLGDGVCNPKCNLVECAFDAGDCLPQRLAQLPHARVAREALPTHCVVLLDNATPALVLYQTGGMAPVTGTGIRRAVVVPRLDAVVVFFGDPLPSVLHLHIAADGASMELSTSSHGESMASGLWFTENNRSFGGLDLSHVNITRSHASAHVLVPWFISTAATVTISVTKAGDTSTITCTKASAPGRDCTISALGLSLRLDVGDIANARVCINAGFEGCIIFDADAQVWPLQTPAVTASNAPASARDCACGRGQRQRVVQKSDVIAHCAQLGKKLGTGPDSSQHSSQLVSMMCRMQFGAETPAPTSDNCASRPPLTERVDYADTFGDSLRHVNVLFNRAFGKPVRARGVPSHMPHFIQKRLLTELKRQWSAEFAATSSHRFREPDDMQFGFSYMHYVLNRRQLHPASTFREVFNSLIDINHNGVVDTIEMDGIARLLGDWQRPASEIEAVVDSCRGNSTALTAAGLERHCPLLALHLAHLSPGSVPPAHNIVANPPVVFVMIKDLRSITMLLQDKKLSTAKFICVNDDMSTPAPAVVHRLKAFFQDRWGVPSSFELAEDRGDVPVHRQQPTLGVNYLQASQASVVVTVPVSPPIEIVLHQDMAVGVGGVFWNCGRALVQLMCRHPEYVCNCRVLELGTGTGGVGLAAAHLRPATLLLTDLASIVPLTLRNTDAAVAASASVEKLWSKQALRVSEYQWGTKPPPDGPWDTVLCADCLYDEDVFDDFATTLHDIANPSTAVLLAYKQRLPDREMALLKRLAETFDIAVYTNDDNLPWNFGNDMVYVLVLRRRLKALE</sequence>
<keyword evidence="2" id="KW-0808">Transferase</keyword>
<dbReference type="InterPro" id="IPR019410">
    <property type="entry name" value="Methyltransf_16"/>
</dbReference>
<keyword evidence="5" id="KW-0325">Glycoprotein</keyword>
<dbReference type="Gene3D" id="3.30.300.320">
    <property type="match status" value="1"/>
</dbReference>
<dbReference type="Gene3D" id="3.40.50.150">
    <property type="entry name" value="Vaccinia Virus protein VP39"/>
    <property type="match status" value="1"/>
</dbReference>
<feature type="domain" description="LNR" evidence="7">
    <location>
        <begin position="249"/>
        <end position="287"/>
    </location>
</feature>
<accession>A0A067CYD4</accession>
<organism evidence="8 9">
    <name type="scientific">Saprolegnia parasitica (strain CBS 223.65)</name>
    <dbReference type="NCBI Taxonomy" id="695850"/>
    <lineage>
        <taxon>Eukaryota</taxon>
        <taxon>Sar</taxon>
        <taxon>Stramenopiles</taxon>
        <taxon>Oomycota</taxon>
        <taxon>Saprolegniomycetes</taxon>
        <taxon>Saprolegniales</taxon>
        <taxon>Saprolegniaceae</taxon>
        <taxon>Saprolegnia</taxon>
    </lineage>
</organism>
<dbReference type="SUPFAM" id="SSF53335">
    <property type="entry name" value="S-adenosyl-L-methionine-dependent methyltransferases"/>
    <property type="match status" value="1"/>
</dbReference>
<feature type="domain" description="LNR" evidence="7">
    <location>
        <begin position="189"/>
        <end position="225"/>
    </location>
</feature>
<evidence type="ECO:0000256" key="2">
    <source>
        <dbReference type="ARBA" id="ARBA00022679"/>
    </source>
</evidence>
<name>A0A067CYD4_SAPPC</name>
<dbReference type="Pfam" id="PF00066">
    <property type="entry name" value="Notch"/>
    <property type="match status" value="2"/>
</dbReference>
<dbReference type="InterPro" id="IPR018247">
    <property type="entry name" value="EF_Hand_1_Ca_BS"/>
</dbReference>
<reference evidence="8 9" key="1">
    <citation type="journal article" date="2013" name="PLoS Genet.">
        <title>Distinctive expansion of potential virulence genes in the genome of the oomycete fish pathogen Saprolegnia parasitica.</title>
        <authorList>
            <person name="Jiang R.H."/>
            <person name="de Bruijn I."/>
            <person name="Haas B.J."/>
            <person name="Belmonte R."/>
            <person name="Lobach L."/>
            <person name="Christie J."/>
            <person name="van den Ackerveken G."/>
            <person name="Bottin A."/>
            <person name="Bulone V."/>
            <person name="Diaz-Moreno S.M."/>
            <person name="Dumas B."/>
            <person name="Fan L."/>
            <person name="Gaulin E."/>
            <person name="Govers F."/>
            <person name="Grenville-Briggs L.J."/>
            <person name="Horner N.R."/>
            <person name="Levin J.Z."/>
            <person name="Mammella M."/>
            <person name="Meijer H.J."/>
            <person name="Morris P."/>
            <person name="Nusbaum C."/>
            <person name="Oome S."/>
            <person name="Phillips A.J."/>
            <person name="van Rooyen D."/>
            <person name="Rzeszutek E."/>
            <person name="Saraiva M."/>
            <person name="Secombes C.J."/>
            <person name="Seidl M.F."/>
            <person name="Snel B."/>
            <person name="Stassen J.H."/>
            <person name="Sykes S."/>
            <person name="Tripathy S."/>
            <person name="van den Berg H."/>
            <person name="Vega-Arreguin J.C."/>
            <person name="Wawra S."/>
            <person name="Young S.K."/>
            <person name="Zeng Q."/>
            <person name="Dieguez-Uribeondo J."/>
            <person name="Russ C."/>
            <person name="Tyler B.M."/>
            <person name="van West P."/>
        </authorList>
    </citation>
    <scope>NUCLEOTIDE SEQUENCE [LARGE SCALE GENOMIC DNA]</scope>
    <source>
        <strain evidence="8 9">CBS 223.65</strain>
    </source>
</reference>
<dbReference type="Pfam" id="PF17101">
    <property type="entry name" value="Stealth_CR1"/>
    <property type="match status" value="1"/>
</dbReference>
<dbReference type="EMBL" id="KK583189">
    <property type="protein sequence ID" value="KDO35679.1"/>
    <property type="molecule type" value="Genomic_DNA"/>
</dbReference>
<dbReference type="RefSeq" id="XP_012194055.1">
    <property type="nucleotide sequence ID" value="XM_012338665.1"/>
</dbReference>
<dbReference type="GO" id="GO:0005794">
    <property type="term" value="C:Golgi apparatus"/>
    <property type="evidence" value="ECO:0007669"/>
    <property type="project" value="TreeGrafter"/>
</dbReference>
<dbReference type="STRING" id="695850.A0A067CYD4"/>
<dbReference type="InterPro" id="IPR047141">
    <property type="entry name" value="Stealth"/>
</dbReference>
<dbReference type="Proteomes" id="UP000030745">
    <property type="component" value="Unassembled WGS sequence"/>
</dbReference>
<evidence type="ECO:0000313" key="9">
    <source>
        <dbReference type="Proteomes" id="UP000030745"/>
    </source>
</evidence>
<dbReference type="InterPro" id="IPR031356">
    <property type="entry name" value="Stealth_CR4"/>
</dbReference>
<feature type="signal peptide" evidence="6">
    <location>
        <begin position="1"/>
        <end position="18"/>
    </location>
</feature>
<keyword evidence="9" id="KW-1185">Reference proteome</keyword>
<dbReference type="Pfam" id="PF17103">
    <property type="entry name" value="Stealth_CR4"/>
    <property type="match status" value="1"/>
</dbReference>
<dbReference type="Pfam" id="PF11380">
    <property type="entry name" value="Stealth_CR2"/>
    <property type="match status" value="1"/>
</dbReference>
<evidence type="ECO:0000256" key="6">
    <source>
        <dbReference type="SAM" id="SignalP"/>
    </source>
</evidence>